<dbReference type="InterPro" id="IPR003697">
    <property type="entry name" value="Maf-like"/>
</dbReference>
<reference evidence="7" key="1">
    <citation type="journal article" date="2019" name="Int. J. Syst. Evol. Microbiol.">
        <title>The Global Catalogue of Microorganisms (GCM) 10K type strain sequencing project: providing services to taxonomists for standard genome sequencing and annotation.</title>
        <authorList>
            <consortium name="The Broad Institute Genomics Platform"/>
            <consortium name="The Broad Institute Genome Sequencing Center for Infectious Disease"/>
            <person name="Wu L."/>
            <person name="Ma J."/>
        </authorList>
    </citation>
    <scope>NUCLEOTIDE SEQUENCE [LARGE SCALE GENOMIC DNA]</scope>
    <source>
        <strain evidence="7">NBRC 105857</strain>
    </source>
</reference>
<feature type="site" description="Important for substrate specificity" evidence="5">
    <location>
        <position position="77"/>
    </location>
</feature>
<keyword evidence="4 5" id="KW-0546">Nucleotide metabolism</keyword>
<evidence type="ECO:0000256" key="2">
    <source>
        <dbReference type="ARBA" id="ARBA00022490"/>
    </source>
</evidence>
<feature type="active site" description="Proton acceptor" evidence="5">
    <location>
        <position position="76"/>
    </location>
</feature>
<dbReference type="Pfam" id="PF02545">
    <property type="entry name" value="Maf"/>
    <property type="match status" value="1"/>
</dbReference>
<name>A0ABQ5YSX5_9BURK</name>
<comment type="caution">
    <text evidence="6">The sequence shown here is derived from an EMBL/GenBank/DDBJ whole genome shotgun (WGS) entry which is preliminary data.</text>
</comment>
<evidence type="ECO:0000256" key="4">
    <source>
        <dbReference type="ARBA" id="ARBA00023080"/>
    </source>
</evidence>
<evidence type="ECO:0000256" key="3">
    <source>
        <dbReference type="ARBA" id="ARBA00022801"/>
    </source>
</evidence>
<keyword evidence="3 5" id="KW-0378">Hydrolase</keyword>
<keyword evidence="7" id="KW-1185">Reference proteome</keyword>
<dbReference type="SUPFAM" id="SSF52972">
    <property type="entry name" value="ITPase-like"/>
    <property type="match status" value="1"/>
</dbReference>
<comment type="subcellular location">
    <subcellularLocation>
        <location evidence="1 5">Cytoplasm</location>
    </subcellularLocation>
</comment>
<evidence type="ECO:0000256" key="5">
    <source>
        <dbReference type="HAMAP-Rule" id="MF_00528"/>
    </source>
</evidence>
<evidence type="ECO:0000313" key="7">
    <source>
        <dbReference type="Proteomes" id="UP001156664"/>
    </source>
</evidence>
<dbReference type="EMBL" id="BSOJ01000009">
    <property type="protein sequence ID" value="GLR25894.1"/>
    <property type="molecule type" value="Genomic_DNA"/>
</dbReference>
<dbReference type="PIRSF" id="PIRSF006305">
    <property type="entry name" value="Maf"/>
    <property type="match status" value="1"/>
</dbReference>
<feature type="site" description="Important for substrate specificity" evidence="5">
    <location>
        <position position="161"/>
    </location>
</feature>
<feature type="site" description="Important for substrate specificity" evidence="5">
    <location>
        <position position="19"/>
    </location>
</feature>
<dbReference type="Proteomes" id="UP001156664">
    <property type="component" value="Unassembled WGS sequence"/>
</dbReference>
<evidence type="ECO:0000256" key="1">
    <source>
        <dbReference type="ARBA" id="ARBA00004496"/>
    </source>
</evidence>
<sequence>MTFCKDMTRQVILASSSKYRRELLERLRIPFNCFSPEIDESVLPNETPLQNCIRLAREKAGVIARENPAAVVIGSDQVADVNGKAISKPGTHDKATQQLHEMSGQKIVFHTAVCVSCLETGTQIEFCIPTTVEFRELNPAEIERYLLAEQPYDCAGSAKSEGLGIALLKSIQSDDPTALIGLPLIALSDALRKSGIALP</sequence>
<dbReference type="CDD" id="cd00555">
    <property type="entry name" value="Maf"/>
    <property type="match status" value="1"/>
</dbReference>
<gene>
    <name evidence="6" type="ORF">GCM10007875_09820</name>
</gene>
<keyword evidence="2 5" id="KW-0963">Cytoplasm</keyword>
<dbReference type="InterPro" id="IPR029001">
    <property type="entry name" value="ITPase-like_fam"/>
</dbReference>
<comment type="caution">
    <text evidence="5">Lacks conserved residue(s) required for the propagation of feature annotation.</text>
</comment>
<dbReference type="PANTHER" id="PTHR43213:SF10">
    <property type="entry name" value="7-METHYL-GTP PYROPHOSPHATASE"/>
    <property type="match status" value="1"/>
</dbReference>
<accession>A0ABQ5YSX5</accession>
<comment type="similarity">
    <text evidence="5">Belongs to the Maf family. YceF subfamily.</text>
</comment>
<comment type="function">
    <text evidence="5">Nucleoside triphosphate pyrophosphatase that hydrolyzes 7-methyl-GTP (m(7)GTP). May have a dual role in cell division arrest and in preventing the incorporation of modified nucleotides into cellular nucleic acids.</text>
</comment>
<comment type="cofactor">
    <cofactor evidence="5">
        <name>a divalent metal cation</name>
        <dbReference type="ChEBI" id="CHEBI:60240"/>
    </cofactor>
</comment>
<protein>
    <recommendedName>
        <fullName evidence="5">7-methyl-GTP pyrophosphatase</fullName>
        <shortName evidence="5">m(7)GTP pyrophosphatase</shortName>
        <ecNumber evidence="5">3.6.1.-</ecNumber>
    </recommendedName>
</protein>
<evidence type="ECO:0000313" key="6">
    <source>
        <dbReference type="EMBL" id="GLR25894.1"/>
    </source>
</evidence>
<dbReference type="EC" id="3.6.1.-" evidence="5"/>
<dbReference type="Gene3D" id="3.90.950.10">
    <property type="match status" value="1"/>
</dbReference>
<dbReference type="PANTHER" id="PTHR43213">
    <property type="entry name" value="BIFUNCTIONAL DTTP/UTP PYROPHOSPHATASE/METHYLTRANSFERASE PROTEIN-RELATED"/>
    <property type="match status" value="1"/>
</dbReference>
<comment type="catalytic activity">
    <reaction evidence="5">
        <text>N(7)-methyl-GTP + H2O = N(7)-methyl-GMP + diphosphate + H(+)</text>
        <dbReference type="Rhea" id="RHEA:58744"/>
        <dbReference type="ChEBI" id="CHEBI:15377"/>
        <dbReference type="ChEBI" id="CHEBI:15378"/>
        <dbReference type="ChEBI" id="CHEBI:33019"/>
        <dbReference type="ChEBI" id="CHEBI:58285"/>
        <dbReference type="ChEBI" id="CHEBI:87133"/>
    </reaction>
</comment>
<dbReference type="NCBIfam" id="TIGR00172">
    <property type="entry name" value="maf"/>
    <property type="match status" value="1"/>
</dbReference>
<proteinExistence type="inferred from homology"/>
<organism evidence="6 7">
    <name type="scientific">Limnobacter litoralis</name>
    <dbReference type="NCBI Taxonomy" id="481366"/>
    <lineage>
        <taxon>Bacteria</taxon>
        <taxon>Pseudomonadati</taxon>
        <taxon>Pseudomonadota</taxon>
        <taxon>Betaproteobacteria</taxon>
        <taxon>Burkholderiales</taxon>
        <taxon>Burkholderiaceae</taxon>
        <taxon>Limnobacter</taxon>
    </lineage>
</organism>
<dbReference type="HAMAP" id="MF_00528">
    <property type="entry name" value="Maf"/>
    <property type="match status" value="1"/>
</dbReference>